<dbReference type="InterPro" id="IPR018114">
    <property type="entry name" value="TRYPSIN_HIS"/>
</dbReference>
<dbReference type="GO" id="GO:0004252">
    <property type="term" value="F:serine-type endopeptidase activity"/>
    <property type="evidence" value="ECO:0007669"/>
    <property type="project" value="InterPro"/>
</dbReference>
<dbReference type="PANTHER" id="PTHR24276">
    <property type="entry name" value="POLYSERASE-RELATED"/>
    <property type="match status" value="1"/>
</dbReference>
<reference evidence="8" key="1">
    <citation type="submission" date="2021-02" db="EMBL/GenBank/DDBJ databases">
        <authorList>
            <person name="Steward A R."/>
        </authorList>
    </citation>
    <scope>NUCLEOTIDE SEQUENCE</scope>
</reference>
<dbReference type="AlphaFoldDB" id="A0A821Q9T5"/>
<evidence type="ECO:0000313" key="9">
    <source>
        <dbReference type="Proteomes" id="UP000663880"/>
    </source>
</evidence>
<dbReference type="PANTHER" id="PTHR24276:SF91">
    <property type="entry name" value="AT26814P-RELATED"/>
    <property type="match status" value="1"/>
</dbReference>
<protein>
    <recommendedName>
        <fullName evidence="7">Peptidase S1 domain-containing protein</fullName>
    </recommendedName>
</protein>
<evidence type="ECO:0000256" key="1">
    <source>
        <dbReference type="ARBA" id="ARBA00007664"/>
    </source>
</evidence>
<dbReference type="InterPro" id="IPR001254">
    <property type="entry name" value="Trypsin_dom"/>
</dbReference>
<dbReference type="InterPro" id="IPR050430">
    <property type="entry name" value="Peptidase_S1"/>
</dbReference>
<proteinExistence type="inferred from homology"/>
<gene>
    <name evidence="8" type="ORF">PMACD_LOCUS4555</name>
</gene>
<keyword evidence="4" id="KW-0720">Serine protease</keyword>
<name>A0A821Q9T5_9NEOP</name>
<organism evidence="8 9">
    <name type="scientific">Pieris macdunnoughi</name>
    <dbReference type="NCBI Taxonomy" id="345717"/>
    <lineage>
        <taxon>Eukaryota</taxon>
        <taxon>Metazoa</taxon>
        <taxon>Ecdysozoa</taxon>
        <taxon>Arthropoda</taxon>
        <taxon>Hexapoda</taxon>
        <taxon>Insecta</taxon>
        <taxon>Pterygota</taxon>
        <taxon>Neoptera</taxon>
        <taxon>Endopterygota</taxon>
        <taxon>Lepidoptera</taxon>
        <taxon>Glossata</taxon>
        <taxon>Ditrysia</taxon>
        <taxon>Papilionoidea</taxon>
        <taxon>Pieridae</taxon>
        <taxon>Pierinae</taxon>
        <taxon>Pieris</taxon>
    </lineage>
</organism>
<comment type="caution">
    <text evidence="8">The sequence shown here is derived from an EMBL/GenBank/DDBJ whole genome shotgun (WGS) entry which is preliminary data.</text>
</comment>
<evidence type="ECO:0000256" key="5">
    <source>
        <dbReference type="ARBA" id="ARBA00023157"/>
    </source>
</evidence>
<sequence length="302" mass="32771">MFLKAVVVFCACACGAAVAGPRLNQVEPLDKPICLDSVLTLIIDDLRRIPELNVRVLRDPIPSSRDDLSKPVHERYPSAVLFGRTCGGTIIGDRWILSAAHCSLFTSGREVLAGTNNTEDGTGTRRRVKKLYVHPRFSVGPYWLNARSYGIKQVAARWDYLLAELEEPLPLDGKTIMAAPLDDIAVHEAGETVGFAGFGAENHGDVMRPQEHAMDLEVLADSTCAKLIEYDAQDMLCATGRPPRYDTACNGDSGSGLISDSGSVIGVASWVENDAFECKNGATIYFSRVAAARDWIKNVTGI</sequence>
<evidence type="ECO:0000256" key="6">
    <source>
        <dbReference type="SAM" id="SignalP"/>
    </source>
</evidence>
<dbReference type="EMBL" id="CAJOBZ010000008">
    <property type="protein sequence ID" value="CAF4820281.1"/>
    <property type="molecule type" value="Genomic_DNA"/>
</dbReference>
<dbReference type="InterPro" id="IPR043504">
    <property type="entry name" value="Peptidase_S1_PA_chymotrypsin"/>
</dbReference>
<evidence type="ECO:0000256" key="4">
    <source>
        <dbReference type="ARBA" id="ARBA00022825"/>
    </source>
</evidence>
<comment type="similarity">
    <text evidence="1">Belongs to the peptidase S1 family.</text>
</comment>
<dbReference type="PRINTS" id="PR00722">
    <property type="entry name" value="CHYMOTRYPSIN"/>
</dbReference>
<feature type="domain" description="Peptidase S1" evidence="7">
    <location>
        <begin position="61"/>
        <end position="301"/>
    </location>
</feature>
<keyword evidence="9" id="KW-1185">Reference proteome</keyword>
<accession>A0A821Q9T5</accession>
<evidence type="ECO:0000259" key="7">
    <source>
        <dbReference type="PROSITE" id="PS50240"/>
    </source>
</evidence>
<keyword evidence="6" id="KW-0732">Signal</keyword>
<dbReference type="SMART" id="SM00020">
    <property type="entry name" value="Tryp_SPc"/>
    <property type="match status" value="1"/>
</dbReference>
<feature type="chain" id="PRO_5032878513" description="Peptidase S1 domain-containing protein" evidence="6">
    <location>
        <begin position="20"/>
        <end position="302"/>
    </location>
</feature>
<dbReference type="Pfam" id="PF00089">
    <property type="entry name" value="Trypsin"/>
    <property type="match status" value="1"/>
</dbReference>
<dbReference type="InterPro" id="IPR001314">
    <property type="entry name" value="Peptidase_S1A"/>
</dbReference>
<dbReference type="SUPFAM" id="SSF50494">
    <property type="entry name" value="Trypsin-like serine proteases"/>
    <property type="match status" value="1"/>
</dbReference>
<evidence type="ECO:0000313" key="8">
    <source>
        <dbReference type="EMBL" id="CAF4820281.1"/>
    </source>
</evidence>
<dbReference type="Proteomes" id="UP000663880">
    <property type="component" value="Unassembled WGS sequence"/>
</dbReference>
<keyword evidence="3" id="KW-0378">Hydrolase</keyword>
<keyword evidence="2" id="KW-0645">Protease</keyword>
<feature type="signal peptide" evidence="6">
    <location>
        <begin position="1"/>
        <end position="19"/>
    </location>
</feature>
<evidence type="ECO:0000256" key="3">
    <source>
        <dbReference type="ARBA" id="ARBA00022801"/>
    </source>
</evidence>
<keyword evidence="5" id="KW-1015">Disulfide bond</keyword>
<evidence type="ECO:0000256" key="2">
    <source>
        <dbReference type="ARBA" id="ARBA00022670"/>
    </source>
</evidence>
<dbReference type="OrthoDB" id="10061449at2759"/>
<dbReference type="Gene3D" id="2.40.10.10">
    <property type="entry name" value="Trypsin-like serine proteases"/>
    <property type="match status" value="1"/>
</dbReference>
<dbReference type="GO" id="GO:0006508">
    <property type="term" value="P:proteolysis"/>
    <property type="evidence" value="ECO:0007669"/>
    <property type="project" value="UniProtKB-KW"/>
</dbReference>
<dbReference type="InterPro" id="IPR009003">
    <property type="entry name" value="Peptidase_S1_PA"/>
</dbReference>
<dbReference type="PROSITE" id="PS00134">
    <property type="entry name" value="TRYPSIN_HIS"/>
    <property type="match status" value="1"/>
</dbReference>
<dbReference type="PROSITE" id="PS50240">
    <property type="entry name" value="TRYPSIN_DOM"/>
    <property type="match status" value="1"/>
</dbReference>